<dbReference type="InterPro" id="IPR051487">
    <property type="entry name" value="Ser/Thr_Proteases_Immune/Dev"/>
</dbReference>
<evidence type="ECO:0000256" key="2">
    <source>
        <dbReference type="ARBA" id="ARBA00024195"/>
    </source>
</evidence>
<sequence>MNTDMRSTITLLILVVIVSVGVCAENDCGRLKSNSAVFPWNVGIYLGSENEAELVCLGSIIQSDAVLTAAHCFCDNIDTHLRNGTFYIMSDNSLPKKINPRSSPSNLHKVNKNSIHIHKHYKGIINFLENDLAIVKGRFNFNNKVKPICIDWSTEIVDTNSYGKQSVWHQNQVTNVEQTYVSPDDCYSTSKPFIPFITEDKSCTNLKTSGIPLSHESEGAALVFSHSDRWYIKGVISMHDVTKKQMSTYTPVTQYINWISNICATQ</sequence>
<feature type="signal peptide" evidence="3">
    <location>
        <begin position="1"/>
        <end position="24"/>
    </location>
</feature>
<dbReference type="SUPFAM" id="SSF50494">
    <property type="entry name" value="Trypsin-like serine proteases"/>
    <property type="match status" value="1"/>
</dbReference>
<dbReference type="PROSITE" id="PS00134">
    <property type="entry name" value="TRYPSIN_HIS"/>
    <property type="match status" value="1"/>
</dbReference>
<proteinExistence type="inferred from homology"/>
<dbReference type="Pfam" id="PF00089">
    <property type="entry name" value="Trypsin"/>
    <property type="match status" value="1"/>
</dbReference>
<keyword evidence="1" id="KW-1015">Disulfide bond</keyword>
<evidence type="ECO:0000256" key="3">
    <source>
        <dbReference type="SAM" id="SignalP"/>
    </source>
</evidence>
<comment type="similarity">
    <text evidence="2">Belongs to the peptidase S1 family. CLIP subfamily.</text>
</comment>
<feature type="domain" description="Peptidase S1" evidence="4">
    <location>
        <begin position="18"/>
        <end position="264"/>
    </location>
</feature>
<name>A0AA38J7F2_9CUCU</name>
<dbReference type="InterPro" id="IPR043504">
    <property type="entry name" value="Peptidase_S1_PA_chymotrypsin"/>
</dbReference>
<dbReference type="Gene3D" id="2.40.10.10">
    <property type="entry name" value="Trypsin-like serine proteases"/>
    <property type="match status" value="2"/>
</dbReference>
<dbReference type="InterPro" id="IPR009003">
    <property type="entry name" value="Peptidase_S1_PA"/>
</dbReference>
<organism evidence="5 6">
    <name type="scientific">Zophobas morio</name>
    <dbReference type="NCBI Taxonomy" id="2755281"/>
    <lineage>
        <taxon>Eukaryota</taxon>
        <taxon>Metazoa</taxon>
        <taxon>Ecdysozoa</taxon>
        <taxon>Arthropoda</taxon>
        <taxon>Hexapoda</taxon>
        <taxon>Insecta</taxon>
        <taxon>Pterygota</taxon>
        <taxon>Neoptera</taxon>
        <taxon>Endopterygota</taxon>
        <taxon>Coleoptera</taxon>
        <taxon>Polyphaga</taxon>
        <taxon>Cucujiformia</taxon>
        <taxon>Tenebrionidae</taxon>
        <taxon>Zophobas</taxon>
    </lineage>
</organism>
<gene>
    <name evidence="5" type="ORF">Zmor_000925</name>
</gene>
<dbReference type="SMART" id="SM00020">
    <property type="entry name" value="Tryp_SPc"/>
    <property type="match status" value="1"/>
</dbReference>
<evidence type="ECO:0000313" key="6">
    <source>
        <dbReference type="Proteomes" id="UP001168821"/>
    </source>
</evidence>
<dbReference type="AlphaFoldDB" id="A0AA38J7F2"/>
<dbReference type="PANTHER" id="PTHR24256">
    <property type="entry name" value="TRYPTASE-RELATED"/>
    <property type="match status" value="1"/>
</dbReference>
<keyword evidence="6" id="KW-1185">Reference proteome</keyword>
<feature type="chain" id="PRO_5041282198" description="Peptidase S1 domain-containing protein" evidence="3">
    <location>
        <begin position="25"/>
        <end position="266"/>
    </location>
</feature>
<evidence type="ECO:0000313" key="5">
    <source>
        <dbReference type="EMBL" id="KAJ3665429.1"/>
    </source>
</evidence>
<reference evidence="5" key="1">
    <citation type="journal article" date="2023" name="G3 (Bethesda)">
        <title>Whole genome assemblies of Zophobas morio and Tenebrio molitor.</title>
        <authorList>
            <person name="Kaur S."/>
            <person name="Stinson S.A."/>
            <person name="diCenzo G.C."/>
        </authorList>
    </citation>
    <scope>NUCLEOTIDE SEQUENCE</scope>
    <source>
        <strain evidence="5">QUZm001</strain>
    </source>
</reference>
<protein>
    <recommendedName>
        <fullName evidence="4">Peptidase S1 domain-containing protein</fullName>
    </recommendedName>
</protein>
<keyword evidence="3" id="KW-0732">Signal</keyword>
<evidence type="ECO:0000259" key="4">
    <source>
        <dbReference type="PROSITE" id="PS50240"/>
    </source>
</evidence>
<comment type="caution">
    <text evidence="5">The sequence shown here is derived from an EMBL/GenBank/DDBJ whole genome shotgun (WGS) entry which is preliminary data.</text>
</comment>
<dbReference type="InterPro" id="IPR018114">
    <property type="entry name" value="TRYPSIN_HIS"/>
</dbReference>
<dbReference type="GO" id="GO:0006508">
    <property type="term" value="P:proteolysis"/>
    <property type="evidence" value="ECO:0007669"/>
    <property type="project" value="InterPro"/>
</dbReference>
<evidence type="ECO:0000256" key="1">
    <source>
        <dbReference type="ARBA" id="ARBA00023157"/>
    </source>
</evidence>
<dbReference type="GO" id="GO:0004252">
    <property type="term" value="F:serine-type endopeptidase activity"/>
    <property type="evidence" value="ECO:0007669"/>
    <property type="project" value="InterPro"/>
</dbReference>
<dbReference type="PROSITE" id="PS50240">
    <property type="entry name" value="TRYPSIN_DOM"/>
    <property type="match status" value="1"/>
</dbReference>
<accession>A0AA38J7F2</accession>
<dbReference type="InterPro" id="IPR001254">
    <property type="entry name" value="Trypsin_dom"/>
</dbReference>
<dbReference type="Proteomes" id="UP001168821">
    <property type="component" value="Unassembled WGS sequence"/>
</dbReference>
<dbReference type="EMBL" id="JALNTZ010000001">
    <property type="protein sequence ID" value="KAJ3665429.1"/>
    <property type="molecule type" value="Genomic_DNA"/>
</dbReference>